<accession>A0A9P0ZQ47</accession>
<gene>
    <name evidence="2" type="ORF">CEURO_LOCUS17419</name>
</gene>
<dbReference type="EMBL" id="CAMAPE010000050">
    <property type="protein sequence ID" value="CAH9106708.1"/>
    <property type="molecule type" value="Genomic_DNA"/>
</dbReference>
<dbReference type="Gene3D" id="3.30.70.100">
    <property type="match status" value="1"/>
</dbReference>
<protein>
    <recommendedName>
        <fullName evidence="4">HMA domain-containing protein</fullName>
    </recommendedName>
</protein>
<evidence type="ECO:0000256" key="1">
    <source>
        <dbReference type="SAM" id="MobiDB-lite"/>
    </source>
</evidence>
<organism evidence="2 3">
    <name type="scientific">Cuscuta europaea</name>
    <name type="common">European dodder</name>
    <dbReference type="NCBI Taxonomy" id="41803"/>
    <lineage>
        <taxon>Eukaryota</taxon>
        <taxon>Viridiplantae</taxon>
        <taxon>Streptophyta</taxon>
        <taxon>Embryophyta</taxon>
        <taxon>Tracheophyta</taxon>
        <taxon>Spermatophyta</taxon>
        <taxon>Magnoliopsida</taxon>
        <taxon>eudicotyledons</taxon>
        <taxon>Gunneridae</taxon>
        <taxon>Pentapetalae</taxon>
        <taxon>asterids</taxon>
        <taxon>lamiids</taxon>
        <taxon>Solanales</taxon>
        <taxon>Convolvulaceae</taxon>
        <taxon>Cuscuteae</taxon>
        <taxon>Cuscuta</taxon>
        <taxon>Cuscuta subgen. Cuscuta</taxon>
    </lineage>
</organism>
<dbReference type="AlphaFoldDB" id="A0A9P0ZQ47"/>
<reference evidence="2" key="1">
    <citation type="submission" date="2022-07" db="EMBL/GenBank/DDBJ databases">
        <authorList>
            <person name="Macas J."/>
            <person name="Novak P."/>
            <person name="Neumann P."/>
        </authorList>
    </citation>
    <scope>NUCLEOTIDE SEQUENCE</scope>
</reference>
<sequence>MHTVDFVVNLCRCEGCKTMPTYLKKHLKGVIDVKMDYENNRVTIVGEAVDVNKVIQSIWSKFNKRAKSQNPPPPSEVAAGDTPPSTSNFTPVVDAVNASTSNFTPAVDAVNASTSHWQTYFVQVCSGEHPKF</sequence>
<dbReference type="OrthoDB" id="689350at2759"/>
<evidence type="ECO:0008006" key="4">
    <source>
        <dbReference type="Google" id="ProtNLM"/>
    </source>
</evidence>
<dbReference type="InterPro" id="IPR036163">
    <property type="entry name" value="HMA_dom_sf"/>
</dbReference>
<dbReference type="Proteomes" id="UP001152484">
    <property type="component" value="Unassembled WGS sequence"/>
</dbReference>
<dbReference type="SUPFAM" id="SSF55008">
    <property type="entry name" value="HMA, heavy metal-associated domain"/>
    <property type="match status" value="1"/>
</dbReference>
<feature type="region of interest" description="Disordered" evidence="1">
    <location>
        <begin position="63"/>
        <end position="90"/>
    </location>
</feature>
<dbReference type="GO" id="GO:0046872">
    <property type="term" value="F:metal ion binding"/>
    <property type="evidence" value="ECO:0007669"/>
    <property type="project" value="InterPro"/>
</dbReference>
<keyword evidence="3" id="KW-1185">Reference proteome</keyword>
<evidence type="ECO:0000313" key="3">
    <source>
        <dbReference type="Proteomes" id="UP001152484"/>
    </source>
</evidence>
<evidence type="ECO:0000313" key="2">
    <source>
        <dbReference type="EMBL" id="CAH9106708.1"/>
    </source>
</evidence>
<proteinExistence type="predicted"/>
<comment type="caution">
    <text evidence="2">The sequence shown here is derived from an EMBL/GenBank/DDBJ whole genome shotgun (WGS) entry which is preliminary data.</text>
</comment>
<name>A0A9P0ZQ47_CUSEU</name>